<dbReference type="Proteomes" id="UP000887579">
    <property type="component" value="Unplaced"/>
</dbReference>
<proteinExistence type="predicted"/>
<evidence type="ECO:0000313" key="1">
    <source>
        <dbReference type="Proteomes" id="UP000887579"/>
    </source>
</evidence>
<accession>A0AC34FEB0</accession>
<reference evidence="2" key="1">
    <citation type="submission" date="2022-11" db="UniProtKB">
        <authorList>
            <consortium name="WormBaseParasite"/>
        </authorList>
    </citation>
    <scope>IDENTIFICATION</scope>
</reference>
<organism evidence="1 2">
    <name type="scientific">Panagrolaimus sp. ES5</name>
    <dbReference type="NCBI Taxonomy" id="591445"/>
    <lineage>
        <taxon>Eukaryota</taxon>
        <taxon>Metazoa</taxon>
        <taxon>Ecdysozoa</taxon>
        <taxon>Nematoda</taxon>
        <taxon>Chromadorea</taxon>
        <taxon>Rhabditida</taxon>
        <taxon>Tylenchina</taxon>
        <taxon>Panagrolaimomorpha</taxon>
        <taxon>Panagrolaimoidea</taxon>
        <taxon>Panagrolaimidae</taxon>
        <taxon>Panagrolaimus</taxon>
    </lineage>
</organism>
<evidence type="ECO:0000313" key="2">
    <source>
        <dbReference type="WBParaSite" id="ES5_v2.g15432.t1"/>
    </source>
</evidence>
<dbReference type="WBParaSite" id="ES5_v2.g15432.t1">
    <property type="protein sequence ID" value="ES5_v2.g15432.t1"/>
    <property type="gene ID" value="ES5_v2.g15432"/>
</dbReference>
<protein>
    <submittedName>
        <fullName evidence="2">Uncharacterized protein</fullName>
    </submittedName>
</protein>
<sequence>MRWKSNRRGKRLLLRRKRRQKNKVAIEERIKERTRIMQRSEFILLTKYREIIRRELSERQKLKNECSDLQFKTIQNECQKRCKMLQKNNNANIKNLLEYLDKIEINLESLHSKWSSSFDYNIEEGIKNFKEYLLKRFQTYVSELDLSEFNLKEEEIDSRCKIDDELVNIERKASLITIIEIDDLKRKLKMLKDELEEEDIRELACVKIRERETVKLNSEIELLRQQVEIIAVKEGLNLADLLK</sequence>
<name>A0AC34FEB0_9BILA</name>